<feature type="non-terminal residue" evidence="2">
    <location>
        <position position="203"/>
    </location>
</feature>
<feature type="compositionally biased region" description="Basic and acidic residues" evidence="1">
    <location>
        <begin position="47"/>
        <end position="67"/>
    </location>
</feature>
<evidence type="ECO:0000313" key="3">
    <source>
        <dbReference type="Proteomes" id="UP000023152"/>
    </source>
</evidence>
<evidence type="ECO:0000256" key="1">
    <source>
        <dbReference type="SAM" id="MobiDB-lite"/>
    </source>
</evidence>
<gene>
    <name evidence="2" type="ORF">RFI_34637</name>
</gene>
<proteinExistence type="predicted"/>
<comment type="caution">
    <text evidence="2">The sequence shown here is derived from an EMBL/GenBank/DDBJ whole genome shotgun (WGS) entry which is preliminary data.</text>
</comment>
<keyword evidence="3" id="KW-1185">Reference proteome</keyword>
<organism evidence="2 3">
    <name type="scientific">Reticulomyxa filosa</name>
    <dbReference type="NCBI Taxonomy" id="46433"/>
    <lineage>
        <taxon>Eukaryota</taxon>
        <taxon>Sar</taxon>
        <taxon>Rhizaria</taxon>
        <taxon>Retaria</taxon>
        <taxon>Foraminifera</taxon>
        <taxon>Monothalamids</taxon>
        <taxon>Reticulomyxidae</taxon>
        <taxon>Reticulomyxa</taxon>
    </lineage>
</organism>
<protein>
    <submittedName>
        <fullName evidence="2">Uncharacterized protein</fullName>
    </submittedName>
</protein>
<reference evidence="2 3" key="1">
    <citation type="journal article" date="2013" name="Curr. Biol.">
        <title>The Genome of the Foraminiferan Reticulomyxa filosa.</title>
        <authorList>
            <person name="Glockner G."/>
            <person name="Hulsmann N."/>
            <person name="Schleicher M."/>
            <person name="Noegel A.A."/>
            <person name="Eichinger L."/>
            <person name="Gallinger C."/>
            <person name="Pawlowski J."/>
            <person name="Sierra R."/>
            <person name="Euteneuer U."/>
            <person name="Pillet L."/>
            <person name="Moustafa A."/>
            <person name="Platzer M."/>
            <person name="Groth M."/>
            <person name="Szafranski K."/>
            <person name="Schliwa M."/>
        </authorList>
    </citation>
    <scope>NUCLEOTIDE SEQUENCE [LARGE SCALE GENOMIC DNA]</scope>
</reference>
<dbReference type="AlphaFoldDB" id="X6LN24"/>
<feature type="region of interest" description="Disordered" evidence="1">
    <location>
        <begin position="47"/>
        <end position="69"/>
    </location>
</feature>
<dbReference type="EMBL" id="ASPP01034925">
    <property type="protein sequence ID" value="ETO02776.1"/>
    <property type="molecule type" value="Genomic_DNA"/>
</dbReference>
<evidence type="ECO:0000313" key="2">
    <source>
        <dbReference type="EMBL" id="ETO02776.1"/>
    </source>
</evidence>
<dbReference type="Proteomes" id="UP000023152">
    <property type="component" value="Unassembled WGS sequence"/>
</dbReference>
<name>X6LN24_RETFI</name>
<accession>X6LN24</accession>
<sequence length="203" mass="22858">MNKIEREEVLQKADTFGVIVSEDKDNFNNQSKIHQIETQHFILENTAKDQNKDTAAKEDRKENEGKLKNVKNKGFGPGINLQGYCTNKEGCIASKGDRLVWVNQGFEDISITPIKTCYMCPSCEKPTVASVIRVKFFNSEYSSDGSLHVTGLSYKLKANKIVQHATSLEDLINRSKNAMKSQEILNLVEELERCSITVAKPQE</sequence>